<proteinExistence type="predicted"/>
<evidence type="ECO:0000256" key="1">
    <source>
        <dbReference type="SAM" id="MobiDB-lite"/>
    </source>
</evidence>
<comment type="caution">
    <text evidence="2">The sequence shown here is derived from an EMBL/GenBank/DDBJ whole genome shotgun (WGS) entry which is preliminary data.</text>
</comment>
<evidence type="ECO:0000313" key="2">
    <source>
        <dbReference type="EMBL" id="KAJ4971482.1"/>
    </source>
</evidence>
<dbReference type="AlphaFoldDB" id="A0A9Q0KJ14"/>
<keyword evidence="3" id="KW-1185">Reference proteome</keyword>
<feature type="region of interest" description="Disordered" evidence="1">
    <location>
        <begin position="109"/>
        <end position="148"/>
    </location>
</feature>
<dbReference type="Proteomes" id="UP001141806">
    <property type="component" value="Unassembled WGS sequence"/>
</dbReference>
<reference evidence="2" key="1">
    <citation type="journal article" date="2023" name="Plant J.">
        <title>The genome of the king protea, Protea cynaroides.</title>
        <authorList>
            <person name="Chang J."/>
            <person name="Duong T.A."/>
            <person name="Schoeman C."/>
            <person name="Ma X."/>
            <person name="Roodt D."/>
            <person name="Barker N."/>
            <person name="Li Z."/>
            <person name="Van de Peer Y."/>
            <person name="Mizrachi E."/>
        </authorList>
    </citation>
    <scope>NUCLEOTIDE SEQUENCE</scope>
    <source>
        <tissue evidence="2">Young leaves</tissue>
    </source>
</reference>
<organism evidence="2 3">
    <name type="scientific">Protea cynaroides</name>
    <dbReference type="NCBI Taxonomy" id="273540"/>
    <lineage>
        <taxon>Eukaryota</taxon>
        <taxon>Viridiplantae</taxon>
        <taxon>Streptophyta</taxon>
        <taxon>Embryophyta</taxon>
        <taxon>Tracheophyta</taxon>
        <taxon>Spermatophyta</taxon>
        <taxon>Magnoliopsida</taxon>
        <taxon>Proteales</taxon>
        <taxon>Proteaceae</taxon>
        <taxon>Protea</taxon>
    </lineage>
</organism>
<feature type="compositionally biased region" description="Polar residues" evidence="1">
    <location>
        <begin position="29"/>
        <end position="57"/>
    </location>
</feature>
<dbReference type="EMBL" id="JAMYWD010000005">
    <property type="protein sequence ID" value="KAJ4971482.1"/>
    <property type="molecule type" value="Genomic_DNA"/>
</dbReference>
<sequence length="148" mass="16743">MASTEEPILSRLDRLDTMLRQLEVVRGSSIRSSPKFSWASTPSSEPLTSDGGNSSADLSPKSREKHCRPIEDVMLETRVKGSLIERLVYVENRVLQLCLQMEEEIEAEKKRLKETRTESRTPKHKKKGGFKQLVKSCVNGNPNESQQS</sequence>
<feature type="compositionally biased region" description="Basic and acidic residues" evidence="1">
    <location>
        <begin position="109"/>
        <end position="121"/>
    </location>
</feature>
<name>A0A9Q0KJ14_9MAGN</name>
<accession>A0A9Q0KJ14</accession>
<feature type="region of interest" description="Disordered" evidence="1">
    <location>
        <begin position="28"/>
        <end position="67"/>
    </location>
</feature>
<gene>
    <name evidence="2" type="ORF">NE237_004581</name>
</gene>
<dbReference type="OrthoDB" id="783251at2759"/>
<feature type="compositionally biased region" description="Polar residues" evidence="1">
    <location>
        <begin position="138"/>
        <end position="148"/>
    </location>
</feature>
<dbReference type="PANTHER" id="PTHR34190:SF4">
    <property type="entry name" value="EXPRESSED PROTEIN"/>
    <property type="match status" value="1"/>
</dbReference>
<evidence type="ECO:0000313" key="3">
    <source>
        <dbReference type="Proteomes" id="UP001141806"/>
    </source>
</evidence>
<dbReference type="PANTHER" id="PTHR34190">
    <property type="entry name" value="EXPRESSED PROTEIN"/>
    <property type="match status" value="1"/>
</dbReference>
<protein>
    <submittedName>
        <fullName evidence="2">Uncharacterized protein</fullName>
    </submittedName>
</protein>